<name>A0A1G7RGZ1_9ACTN</name>
<dbReference type="STRING" id="1550231.SAMN05660662_0336"/>
<reference evidence="3" key="1">
    <citation type="submission" date="2016-10" db="EMBL/GenBank/DDBJ databases">
        <authorList>
            <person name="Varghese N."/>
            <person name="Submissions S."/>
        </authorList>
    </citation>
    <scope>NUCLEOTIDE SEQUENCE [LARGE SCALE GENOMIC DNA]</scope>
    <source>
        <strain evidence="3">DSM 44268</strain>
    </source>
</reference>
<sequence>MTRRPVLPGASELFRRTDTANAVPEVTELPSLSSTVSSPALRGAAAGRRAEESVPESAASPLTLVPGGATAAPATGDDELAAFRSAPAPAPVMQPRVPTRGRPARGRERTKHDEKITVYISADDLMQLETARLTLRGQHGLAADRGRIVREAISVILADLADRGEDSVLVRRLKG</sequence>
<feature type="region of interest" description="Disordered" evidence="1">
    <location>
        <begin position="18"/>
        <end position="111"/>
    </location>
</feature>
<gene>
    <name evidence="2" type="ORF">SAMN05660662_0336</name>
</gene>
<evidence type="ECO:0000256" key="1">
    <source>
        <dbReference type="SAM" id="MobiDB-lite"/>
    </source>
</evidence>
<dbReference type="OrthoDB" id="3825678at2"/>
<dbReference type="Proteomes" id="UP000199406">
    <property type="component" value="Unassembled WGS sequence"/>
</dbReference>
<keyword evidence="3" id="KW-1185">Reference proteome</keyword>
<evidence type="ECO:0000313" key="3">
    <source>
        <dbReference type="Proteomes" id="UP000199406"/>
    </source>
</evidence>
<dbReference type="EMBL" id="FNBT01000011">
    <property type="protein sequence ID" value="SDG10047.1"/>
    <property type="molecule type" value="Genomic_DNA"/>
</dbReference>
<dbReference type="RefSeq" id="WP_091771452.1">
    <property type="nucleotide sequence ID" value="NZ_FNBT01000011.1"/>
</dbReference>
<protein>
    <recommendedName>
        <fullName evidence="4">Cobyrinic acid a,c-diamide synthase</fullName>
    </recommendedName>
</protein>
<accession>A0A1G7RGZ1</accession>
<feature type="compositionally biased region" description="Low complexity" evidence="1">
    <location>
        <begin position="66"/>
        <end position="75"/>
    </location>
</feature>
<evidence type="ECO:0000313" key="2">
    <source>
        <dbReference type="EMBL" id="SDG10047.1"/>
    </source>
</evidence>
<organism evidence="2 3">
    <name type="scientific">Blastococcus aurantiacus</name>
    <dbReference type="NCBI Taxonomy" id="1550231"/>
    <lineage>
        <taxon>Bacteria</taxon>
        <taxon>Bacillati</taxon>
        <taxon>Actinomycetota</taxon>
        <taxon>Actinomycetes</taxon>
        <taxon>Geodermatophilales</taxon>
        <taxon>Geodermatophilaceae</taxon>
        <taxon>Blastococcus</taxon>
    </lineage>
</organism>
<proteinExistence type="predicted"/>
<evidence type="ECO:0008006" key="4">
    <source>
        <dbReference type="Google" id="ProtNLM"/>
    </source>
</evidence>
<dbReference type="AlphaFoldDB" id="A0A1G7RGZ1"/>